<dbReference type="Proteomes" id="UP000224182">
    <property type="component" value="Unassembled WGS sequence"/>
</dbReference>
<organism evidence="1 2">
    <name type="scientific">Fusobacterium nucleatum subsp. polymorphum</name>
    <name type="common">Fusobacterium polymorphum</name>
    <dbReference type="NCBI Taxonomy" id="76857"/>
    <lineage>
        <taxon>Bacteria</taxon>
        <taxon>Fusobacteriati</taxon>
        <taxon>Fusobacteriota</taxon>
        <taxon>Fusobacteriia</taxon>
        <taxon>Fusobacteriales</taxon>
        <taxon>Fusobacteriaceae</taxon>
        <taxon>Fusobacterium</taxon>
    </lineage>
</organism>
<dbReference type="AlphaFoldDB" id="A0A2C6A4F5"/>
<protein>
    <submittedName>
        <fullName evidence="1">Uncharacterized protein</fullName>
    </submittedName>
</protein>
<evidence type="ECO:0000313" key="1">
    <source>
        <dbReference type="EMBL" id="PHI06590.1"/>
    </source>
</evidence>
<sequence length="424" mass="51596">MLKNLSEEYNTFMNRLIKEFKEFKSKLTIKKREENKINQMNIGKKYISIHYNNYSIKANKDEIDNKYLIRNSYFYNAERYLNNKNKYKVFLFFYFLFCNGYVNKIYDNFIKIKDSESDLYLYITSDGKFIDSELTEKFIEFLKLDFNFSYILEEVFLNKRNKKLLIKKIDFYLNSKEKDLFCFKYKEKRFFYNIKTNKYLVNLRQLNKNQNIPDYIISKIKIFLKETDLNLYDIKKGEIIISTYGKFLIFVYNNSRYVLFNNMIINKIINSNKFKLIENSIKYNNIKYSLIKDIDNNNLILLKENEEPIILHSKSKFIKENNEVQISKGTSFLLLGNQIKKIINHTGLYLVYYSYMNEKQMKFSIIPSRSENDRIFFLNNEIYMVRKKFCLFDEKNMKQTYKNLVNNMKEVIKENNKCIFKNNF</sequence>
<gene>
    <name evidence="1" type="ORF">CBG54_05865</name>
</gene>
<accession>A0A2C6A4F5</accession>
<evidence type="ECO:0000313" key="2">
    <source>
        <dbReference type="Proteomes" id="UP000224182"/>
    </source>
</evidence>
<proteinExistence type="predicted"/>
<dbReference type="EMBL" id="NIRN01000001">
    <property type="protein sequence ID" value="PHI06590.1"/>
    <property type="molecule type" value="Genomic_DNA"/>
</dbReference>
<name>A0A2C6A4F5_FUSNP</name>
<comment type="caution">
    <text evidence="1">The sequence shown here is derived from an EMBL/GenBank/DDBJ whole genome shotgun (WGS) entry which is preliminary data.</text>
</comment>
<dbReference type="RefSeq" id="WP_098974308.1">
    <property type="nucleotide sequence ID" value="NZ_CP077115.1"/>
</dbReference>
<reference evidence="1 2" key="1">
    <citation type="submission" date="2017-06" db="EMBL/GenBank/DDBJ databases">
        <title>Draft genome sequence of Fusobacterium nucleatum subsp. polymorphum KCOM 1271 (=ChDC F305).</title>
        <authorList>
            <person name="Kook J.-K."/>
            <person name="Park S.-N."/>
            <person name="Lim Y.K."/>
            <person name="Roh H."/>
        </authorList>
    </citation>
    <scope>NUCLEOTIDE SEQUENCE [LARGE SCALE GENOMIC DNA]</scope>
    <source>
        <strain evidence="2">KCOM 1271 (ChDC F305)</strain>
    </source>
</reference>